<evidence type="ECO:0000256" key="13">
    <source>
        <dbReference type="ARBA" id="ARBA00024190"/>
    </source>
</evidence>
<dbReference type="RefSeq" id="XP_007460181.1">
    <property type="nucleotide sequence ID" value="XM_007460119.1"/>
</dbReference>
<dbReference type="Proteomes" id="UP000265300">
    <property type="component" value="Unplaced"/>
</dbReference>
<evidence type="ECO:0000256" key="2">
    <source>
        <dbReference type="ARBA" id="ARBA00004613"/>
    </source>
</evidence>
<name>A0A340XFC7_LIPVE</name>
<dbReference type="CDD" id="cd04365">
    <property type="entry name" value="IlGF_relaxin_like"/>
    <property type="match status" value="1"/>
</dbReference>
<dbReference type="KEGG" id="lve:103084336"/>
<evidence type="ECO:0000256" key="6">
    <source>
        <dbReference type="ARBA" id="ARBA00022574"/>
    </source>
</evidence>
<evidence type="ECO:0000256" key="11">
    <source>
        <dbReference type="ARBA" id="ARBA00023212"/>
    </source>
</evidence>
<evidence type="ECO:0000256" key="8">
    <source>
        <dbReference type="ARBA" id="ARBA00022846"/>
    </source>
</evidence>
<evidence type="ECO:0000313" key="20">
    <source>
        <dbReference type="RefSeq" id="XP_007460181.1"/>
    </source>
</evidence>
<protein>
    <recommendedName>
        <fullName evidence="14">Dynein axonemal intermediate chain 4</fullName>
    </recommendedName>
    <alternativeName>
        <fullName evidence="15">WD repeat-containing protein 78</fullName>
    </alternativeName>
</protein>
<keyword evidence="5" id="KW-0964">Secreted</keyword>
<dbReference type="Gene3D" id="2.130.10.10">
    <property type="entry name" value="YVTN repeat-like/Quinoprotein amine dehydrogenase"/>
    <property type="match status" value="2"/>
</dbReference>
<feature type="compositionally biased region" description="Polar residues" evidence="17">
    <location>
        <begin position="342"/>
        <end position="359"/>
    </location>
</feature>
<accession>A0A340XFC7</accession>
<keyword evidence="10" id="KW-1015">Disulfide bond</keyword>
<keyword evidence="6 16" id="KW-0853">WD repeat</keyword>
<dbReference type="GO" id="GO:0120293">
    <property type="term" value="C:dynein axonemal particle"/>
    <property type="evidence" value="ECO:0007669"/>
    <property type="project" value="UniProtKB-SubCell"/>
</dbReference>
<dbReference type="GO" id="GO:0045504">
    <property type="term" value="F:dynein heavy chain binding"/>
    <property type="evidence" value="ECO:0007669"/>
    <property type="project" value="TreeGrafter"/>
</dbReference>
<dbReference type="GO" id="GO:0005576">
    <property type="term" value="C:extracellular region"/>
    <property type="evidence" value="ECO:0007669"/>
    <property type="project" value="UniProtKB-SubCell"/>
</dbReference>
<dbReference type="InterPro" id="IPR022353">
    <property type="entry name" value="Insulin_CS"/>
</dbReference>
<keyword evidence="12" id="KW-0966">Cell projection</keyword>
<evidence type="ECO:0000256" key="5">
    <source>
        <dbReference type="ARBA" id="ARBA00022525"/>
    </source>
</evidence>
<evidence type="ECO:0000256" key="3">
    <source>
        <dbReference type="ARBA" id="ARBA00009034"/>
    </source>
</evidence>
<feature type="compositionally biased region" description="Polar residues" evidence="17">
    <location>
        <begin position="372"/>
        <end position="385"/>
    </location>
</feature>
<dbReference type="InterPro" id="IPR036438">
    <property type="entry name" value="Insulin-like_sf"/>
</dbReference>
<dbReference type="InterPro" id="IPR015943">
    <property type="entry name" value="WD40/YVTN_repeat-like_dom_sf"/>
</dbReference>
<keyword evidence="8" id="KW-0282">Flagellum</keyword>
<dbReference type="Pfam" id="PF00400">
    <property type="entry name" value="WD40"/>
    <property type="match status" value="2"/>
</dbReference>
<dbReference type="GO" id="GO:0005179">
    <property type="term" value="F:hormone activity"/>
    <property type="evidence" value="ECO:0007669"/>
    <property type="project" value="InterPro"/>
</dbReference>
<evidence type="ECO:0000256" key="16">
    <source>
        <dbReference type="PROSITE-ProRule" id="PRU00221"/>
    </source>
</evidence>
<comment type="subcellular location">
    <subcellularLocation>
        <location evidence="1">Cytoplasm</location>
        <location evidence="1">Cytoskeleton</location>
        <location evidence="1">Flagellum axoneme</location>
    </subcellularLocation>
    <subcellularLocation>
        <location evidence="13">Dynein axonemal particle</location>
    </subcellularLocation>
    <subcellularLocation>
        <location evidence="2">Secreted</location>
    </subcellularLocation>
</comment>
<feature type="repeat" description="WD" evidence="16">
    <location>
        <begin position="177"/>
        <end position="210"/>
    </location>
</feature>
<feature type="domain" description="Insulin-like" evidence="18">
    <location>
        <begin position="314"/>
        <end position="419"/>
    </location>
</feature>
<organism evidence="19 20">
    <name type="scientific">Lipotes vexillifer</name>
    <name type="common">Yangtze river dolphin</name>
    <dbReference type="NCBI Taxonomy" id="118797"/>
    <lineage>
        <taxon>Eukaryota</taxon>
        <taxon>Metazoa</taxon>
        <taxon>Chordata</taxon>
        <taxon>Craniata</taxon>
        <taxon>Vertebrata</taxon>
        <taxon>Euteleostomi</taxon>
        <taxon>Mammalia</taxon>
        <taxon>Eutheria</taxon>
        <taxon>Laurasiatheria</taxon>
        <taxon>Artiodactyla</taxon>
        <taxon>Whippomorpha</taxon>
        <taxon>Cetacea</taxon>
        <taxon>Odontoceti</taxon>
        <taxon>Lipotidae</taxon>
        <taxon>Lipotes</taxon>
    </lineage>
</organism>
<dbReference type="STRING" id="118797.A0A340XFC7"/>
<dbReference type="InterPro" id="IPR016179">
    <property type="entry name" value="Insulin-like"/>
</dbReference>
<evidence type="ECO:0000256" key="7">
    <source>
        <dbReference type="ARBA" id="ARBA00022737"/>
    </source>
</evidence>
<evidence type="ECO:0000259" key="18">
    <source>
        <dbReference type="SMART" id="SM00078"/>
    </source>
</evidence>
<evidence type="ECO:0000256" key="12">
    <source>
        <dbReference type="ARBA" id="ARBA00023273"/>
    </source>
</evidence>
<reference evidence="20" key="1">
    <citation type="submission" date="2025-08" db="UniProtKB">
        <authorList>
            <consortium name="RefSeq"/>
        </authorList>
    </citation>
    <scope>IDENTIFICATION</scope>
</reference>
<dbReference type="PANTHER" id="PTHR12442:SF12">
    <property type="entry name" value="DYNEIN AXONEMAL INTERMEDIATE CHAIN 4"/>
    <property type="match status" value="1"/>
</dbReference>
<feature type="region of interest" description="Disordered" evidence="17">
    <location>
        <begin position="340"/>
        <end position="395"/>
    </location>
</feature>
<dbReference type="PROSITE" id="PS00262">
    <property type="entry name" value="INSULIN"/>
    <property type="match status" value="1"/>
</dbReference>
<evidence type="ECO:0000256" key="9">
    <source>
        <dbReference type="ARBA" id="ARBA00023069"/>
    </source>
</evidence>
<evidence type="ECO:0000313" key="19">
    <source>
        <dbReference type="Proteomes" id="UP000265300"/>
    </source>
</evidence>
<dbReference type="CTD" id="429114"/>
<dbReference type="SUPFAM" id="SSF50978">
    <property type="entry name" value="WD40 repeat-like"/>
    <property type="match status" value="1"/>
</dbReference>
<keyword evidence="11" id="KW-0206">Cytoskeleton</keyword>
<dbReference type="GO" id="GO:0005858">
    <property type="term" value="C:axonemal dynein complex"/>
    <property type="evidence" value="ECO:0007669"/>
    <property type="project" value="TreeGrafter"/>
</dbReference>
<sequence>MIITWPERTYQSPYGVTAVDFSIGAPNLLAVGYHNGTIAIYNVQSNSNIPVLDSSESPQKHLGPVWQLQWIEQDRGAAGDDKREILVSISADGRISKWVIRKGLDCHDLMRLRRTTASSSKKGGEKEKKGEALISRQAPGMCFAFHPKDTNIYLAGTEEGHIHKCSCSYNEQYLDTYRGHKGPVYKIAWNPFCHDVFLSCSADWGIIIWQHENLKPFLSFYPTTYVVYDVAWSPKSSYIFAAANESRVEIWDLHISTLDPLIVNVANPGIKFTTVLFTKQTDCLLVGNSDGQVAVYELRNMPTALDSNRQNEGFHSCGLEYIRTVIYICASSRWRKHLESIPQGQQAERGNRFQLPNEQEISEERPVPNLPKTDSSGEESLQGEQLPTEGGRSKKYSVMSRQKLCCTEGCSMSDLSTLC</sequence>
<dbReference type="InterPro" id="IPR036322">
    <property type="entry name" value="WD40_repeat_dom_sf"/>
</dbReference>
<dbReference type="PROSITE" id="PS50082">
    <property type="entry name" value="WD_REPEATS_2"/>
    <property type="match status" value="2"/>
</dbReference>
<dbReference type="OrthoDB" id="9679806at2759"/>
<dbReference type="SMART" id="SM00078">
    <property type="entry name" value="IlGF"/>
    <property type="match status" value="1"/>
</dbReference>
<dbReference type="InterPro" id="IPR050687">
    <property type="entry name" value="Dynein_IC"/>
</dbReference>
<dbReference type="FunFam" id="2.130.10.10:FF:001248">
    <property type="entry name" value="WD repeat domain 78"/>
    <property type="match status" value="1"/>
</dbReference>
<dbReference type="GeneID" id="103084336"/>
<dbReference type="SMART" id="SM00320">
    <property type="entry name" value="WD40"/>
    <property type="match status" value="5"/>
</dbReference>
<dbReference type="AlphaFoldDB" id="A0A340XFC7"/>
<keyword evidence="4" id="KW-0963">Cytoplasm</keyword>
<feature type="repeat" description="WD" evidence="16">
    <location>
        <begin position="227"/>
        <end position="253"/>
    </location>
</feature>
<dbReference type="GO" id="GO:0045503">
    <property type="term" value="F:dynein light chain binding"/>
    <property type="evidence" value="ECO:0007669"/>
    <property type="project" value="TreeGrafter"/>
</dbReference>
<dbReference type="GO" id="GO:0003341">
    <property type="term" value="P:cilium movement"/>
    <property type="evidence" value="ECO:0007669"/>
    <property type="project" value="TreeGrafter"/>
</dbReference>
<keyword evidence="7" id="KW-0677">Repeat</keyword>
<evidence type="ECO:0000256" key="15">
    <source>
        <dbReference type="ARBA" id="ARBA00041557"/>
    </source>
</evidence>
<evidence type="ECO:0000256" key="14">
    <source>
        <dbReference type="ARBA" id="ARBA00040002"/>
    </source>
</evidence>
<evidence type="ECO:0000256" key="1">
    <source>
        <dbReference type="ARBA" id="ARBA00004611"/>
    </source>
</evidence>
<keyword evidence="9" id="KW-0969">Cilium</keyword>
<proteinExistence type="inferred from homology"/>
<comment type="similarity">
    <text evidence="3">Belongs to the insulin family.</text>
</comment>
<evidence type="ECO:0000256" key="10">
    <source>
        <dbReference type="ARBA" id="ARBA00023157"/>
    </source>
</evidence>
<dbReference type="InterPro" id="IPR001680">
    <property type="entry name" value="WD40_rpt"/>
</dbReference>
<dbReference type="InParanoid" id="A0A340XFC7"/>
<dbReference type="PANTHER" id="PTHR12442">
    <property type="entry name" value="DYNEIN INTERMEDIATE CHAIN"/>
    <property type="match status" value="1"/>
</dbReference>
<keyword evidence="19" id="KW-1185">Reference proteome</keyword>
<evidence type="ECO:0000256" key="4">
    <source>
        <dbReference type="ARBA" id="ARBA00022490"/>
    </source>
</evidence>
<dbReference type="SUPFAM" id="SSF56994">
    <property type="entry name" value="Insulin-like"/>
    <property type="match status" value="1"/>
</dbReference>
<gene>
    <name evidence="20" type="primary">WDR78</name>
</gene>
<evidence type="ECO:0000256" key="17">
    <source>
        <dbReference type="SAM" id="MobiDB-lite"/>
    </source>
</evidence>